<accession>A0A0D2P710</accession>
<name>A0A0D2P710_HYPSF</name>
<evidence type="ECO:0000313" key="1">
    <source>
        <dbReference type="EMBL" id="KJA26714.1"/>
    </source>
</evidence>
<sequence>MRLQSPNWSSRVQVSTMSHSELILLKHSDTIRVEIGDINFDEYVHPNSMRRVSLTFNETHGITMTKGKNVRRTTYTPVGEGGTIHIARYFT</sequence>
<keyword evidence="2" id="KW-1185">Reference proteome</keyword>
<dbReference type="AlphaFoldDB" id="A0A0D2P710"/>
<protein>
    <submittedName>
        <fullName evidence="1">Uncharacterized protein</fullName>
    </submittedName>
</protein>
<dbReference type="Proteomes" id="UP000054270">
    <property type="component" value="Unassembled WGS sequence"/>
</dbReference>
<organism evidence="1 2">
    <name type="scientific">Hypholoma sublateritium (strain FD-334 SS-4)</name>
    <dbReference type="NCBI Taxonomy" id="945553"/>
    <lineage>
        <taxon>Eukaryota</taxon>
        <taxon>Fungi</taxon>
        <taxon>Dikarya</taxon>
        <taxon>Basidiomycota</taxon>
        <taxon>Agaricomycotina</taxon>
        <taxon>Agaricomycetes</taxon>
        <taxon>Agaricomycetidae</taxon>
        <taxon>Agaricales</taxon>
        <taxon>Agaricineae</taxon>
        <taxon>Strophariaceae</taxon>
        <taxon>Hypholoma</taxon>
    </lineage>
</organism>
<proteinExistence type="predicted"/>
<gene>
    <name evidence="1" type="ORF">HYPSUDRAFT_1027890</name>
</gene>
<dbReference type="EMBL" id="KN817526">
    <property type="protein sequence ID" value="KJA26714.1"/>
    <property type="molecule type" value="Genomic_DNA"/>
</dbReference>
<reference evidence="2" key="1">
    <citation type="submission" date="2014-04" db="EMBL/GenBank/DDBJ databases">
        <title>Evolutionary Origins and Diversification of the Mycorrhizal Mutualists.</title>
        <authorList>
            <consortium name="DOE Joint Genome Institute"/>
            <consortium name="Mycorrhizal Genomics Consortium"/>
            <person name="Kohler A."/>
            <person name="Kuo A."/>
            <person name="Nagy L.G."/>
            <person name="Floudas D."/>
            <person name="Copeland A."/>
            <person name="Barry K.W."/>
            <person name="Cichocki N."/>
            <person name="Veneault-Fourrey C."/>
            <person name="LaButti K."/>
            <person name="Lindquist E.A."/>
            <person name="Lipzen A."/>
            <person name="Lundell T."/>
            <person name="Morin E."/>
            <person name="Murat C."/>
            <person name="Riley R."/>
            <person name="Ohm R."/>
            <person name="Sun H."/>
            <person name="Tunlid A."/>
            <person name="Henrissat B."/>
            <person name="Grigoriev I.V."/>
            <person name="Hibbett D.S."/>
            <person name="Martin F."/>
        </authorList>
    </citation>
    <scope>NUCLEOTIDE SEQUENCE [LARGE SCALE GENOMIC DNA]</scope>
    <source>
        <strain evidence="2">FD-334 SS-4</strain>
    </source>
</reference>
<evidence type="ECO:0000313" key="2">
    <source>
        <dbReference type="Proteomes" id="UP000054270"/>
    </source>
</evidence>